<evidence type="ECO:0000313" key="5">
    <source>
        <dbReference type="EMBL" id="ORZ09135.1"/>
    </source>
</evidence>
<dbReference type="Pfam" id="PF00026">
    <property type="entry name" value="Asp"/>
    <property type="match status" value="2"/>
</dbReference>
<evidence type="ECO:0000256" key="3">
    <source>
        <dbReference type="SAM" id="SignalP"/>
    </source>
</evidence>
<dbReference type="InterPro" id="IPR021109">
    <property type="entry name" value="Peptidase_aspartic_dom_sf"/>
</dbReference>
<comment type="similarity">
    <text evidence="1">Belongs to the peptidase A1 family.</text>
</comment>
<feature type="signal peptide" evidence="3">
    <location>
        <begin position="1"/>
        <end position="20"/>
    </location>
</feature>
<keyword evidence="6" id="KW-1185">Reference proteome</keyword>
<dbReference type="PROSITE" id="PS51767">
    <property type="entry name" value="PEPTIDASE_A1"/>
    <property type="match status" value="1"/>
</dbReference>
<dbReference type="STRING" id="64571.A0A1Y2GF93"/>
<dbReference type="Proteomes" id="UP000193648">
    <property type="component" value="Unassembled WGS sequence"/>
</dbReference>
<dbReference type="GeneID" id="33570859"/>
<dbReference type="GO" id="GO:0006508">
    <property type="term" value="P:proteolysis"/>
    <property type="evidence" value="ECO:0007669"/>
    <property type="project" value="InterPro"/>
</dbReference>
<feature type="disulfide bond" evidence="2">
    <location>
        <begin position="95"/>
        <end position="100"/>
    </location>
</feature>
<proteinExistence type="inferred from homology"/>
<evidence type="ECO:0000256" key="1">
    <source>
        <dbReference type="ARBA" id="ARBA00007447"/>
    </source>
</evidence>
<organism evidence="5 6">
    <name type="scientific">Lobosporangium transversale</name>
    <dbReference type="NCBI Taxonomy" id="64571"/>
    <lineage>
        <taxon>Eukaryota</taxon>
        <taxon>Fungi</taxon>
        <taxon>Fungi incertae sedis</taxon>
        <taxon>Mucoromycota</taxon>
        <taxon>Mortierellomycotina</taxon>
        <taxon>Mortierellomycetes</taxon>
        <taxon>Mortierellales</taxon>
        <taxon>Mortierellaceae</taxon>
        <taxon>Lobosporangium</taxon>
    </lineage>
</organism>
<name>A0A1Y2GF93_9FUNG</name>
<evidence type="ECO:0000256" key="2">
    <source>
        <dbReference type="PIRSR" id="PIRSR601461-2"/>
    </source>
</evidence>
<accession>A0A1Y2GF93</accession>
<dbReference type="PANTHER" id="PTHR47966:SF51">
    <property type="entry name" value="BETA-SITE APP-CLEAVING ENZYME, ISOFORM A-RELATED"/>
    <property type="match status" value="1"/>
</dbReference>
<feature type="chain" id="PRO_5012124168" evidence="3">
    <location>
        <begin position="21"/>
        <end position="436"/>
    </location>
</feature>
<evidence type="ECO:0000313" key="6">
    <source>
        <dbReference type="Proteomes" id="UP000193648"/>
    </source>
</evidence>
<evidence type="ECO:0000259" key="4">
    <source>
        <dbReference type="PROSITE" id="PS51767"/>
    </source>
</evidence>
<keyword evidence="2" id="KW-1015">Disulfide bond</keyword>
<gene>
    <name evidence="5" type="ORF">BCR41DRAFT_398999</name>
</gene>
<dbReference type="PRINTS" id="PR00792">
    <property type="entry name" value="PEPSIN"/>
</dbReference>
<dbReference type="OrthoDB" id="771136at2759"/>
<dbReference type="InterPro" id="IPR033121">
    <property type="entry name" value="PEPTIDASE_A1"/>
</dbReference>
<feature type="disulfide bond" evidence="2">
    <location>
        <begin position="356"/>
        <end position="390"/>
    </location>
</feature>
<reference evidence="5 6" key="1">
    <citation type="submission" date="2016-07" db="EMBL/GenBank/DDBJ databases">
        <title>Pervasive Adenine N6-methylation of Active Genes in Fungi.</title>
        <authorList>
            <consortium name="DOE Joint Genome Institute"/>
            <person name="Mondo S.J."/>
            <person name="Dannebaum R.O."/>
            <person name="Kuo R.C."/>
            <person name="Labutti K."/>
            <person name="Haridas S."/>
            <person name="Kuo A."/>
            <person name="Salamov A."/>
            <person name="Ahrendt S.R."/>
            <person name="Lipzen A."/>
            <person name="Sullivan W."/>
            <person name="Andreopoulos W.B."/>
            <person name="Clum A."/>
            <person name="Lindquist E."/>
            <person name="Daum C."/>
            <person name="Ramamoorthy G.K."/>
            <person name="Gryganskyi A."/>
            <person name="Culley D."/>
            <person name="Magnuson J.K."/>
            <person name="James T.Y."/>
            <person name="O'Malley M.A."/>
            <person name="Stajich J.E."/>
            <person name="Spatafora J.W."/>
            <person name="Visel A."/>
            <person name="Grigoriev I.V."/>
        </authorList>
    </citation>
    <scope>NUCLEOTIDE SEQUENCE [LARGE SCALE GENOMIC DNA]</scope>
    <source>
        <strain evidence="5 6">NRRL 3116</strain>
    </source>
</reference>
<dbReference type="AlphaFoldDB" id="A0A1Y2GF93"/>
<comment type="caution">
    <text evidence="5">The sequence shown here is derived from an EMBL/GenBank/DDBJ whole genome shotgun (WGS) entry which is preliminary data.</text>
</comment>
<dbReference type="EMBL" id="MCFF01000035">
    <property type="protein sequence ID" value="ORZ09135.1"/>
    <property type="molecule type" value="Genomic_DNA"/>
</dbReference>
<protein>
    <submittedName>
        <fullName evidence="5">Aspartic peptidase domain-containing protein</fullName>
    </submittedName>
</protein>
<dbReference type="GO" id="GO:0004190">
    <property type="term" value="F:aspartic-type endopeptidase activity"/>
    <property type="evidence" value="ECO:0007669"/>
    <property type="project" value="InterPro"/>
</dbReference>
<dbReference type="InterPro" id="IPR001461">
    <property type="entry name" value="Aspartic_peptidase_A1"/>
</dbReference>
<dbReference type="InParanoid" id="A0A1Y2GF93"/>
<keyword evidence="3" id="KW-0732">Signal</keyword>
<feature type="domain" description="Peptidase A1" evidence="4">
    <location>
        <begin position="64"/>
        <end position="431"/>
    </location>
</feature>
<dbReference type="RefSeq" id="XP_021878762.1">
    <property type="nucleotide sequence ID" value="XM_022029016.1"/>
</dbReference>
<sequence length="436" mass="48920">MKTNILLACLSLSLVSTSQAELRRIRLSRIGSDSIDSSVFGHNSQIHLGSTISQTDVFKIAHPYSAEIFIGTPPQPFRVQIATGTSNFWIPSVQCSTEACYYRNRFNPSASTTFEFNKELFWLPSRKRYYNRKDFNSNGNREDQKIDNDDDADLIGLRGIDHLILAHSSVALNVSTRQEFGYIIQERNGGLESAIGNHGGIFGKITEALPSSTTGTMTTVVDGILGLGYDDLAMTGRPFLLNLKDKGMLKENVFGLYLAKMKTNDNSELTLGGLDPKHRKGDIQWHEVTRTQQGEWAIELTAFALKREAFEIDGNAVIDNGFPFIALTRYQAEMINLQIGATKETEKGSGIYTMPCKDIDNLFEFIILFGQEEYQLTGREYVLQYDENVCWSAIVGMDFSKESGVVAIFGEVFLRKYYSAYDLDHHRLGFALANHQ</sequence>
<dbReference type="SUPFAM" id="SSF50630">
    <property type="entry name" value="Acid proteases"/>
    <property type="match status" value="1"/>
</dbReference>
<dbReference type="Gene3D" id="2.40.70.10">
    <property type="entry name" value="Acid Proteases"/>
    <property type="match status" value="2"/>
</dbReference>
<dbReference type="PANTHER" id="PTHR47966">
    <property type="entry name" value="BETA-SITE APP-CLEAVING ENZYME, ISOFORM A-RELATED"/>
    <property type="match status" value="1"/>
</dbReference>